<name>A0A224Y4Z9_9ACAR</name>
<feature type="region of interest" description="Disordered" evidence="1">
    <location>
        <begin position="14"/>
        <end position="62"/>
    </location>
</feature>
<proteinExistence type="predicted"/>
<evidence type="ECO:0000313" key="2">
    <source>
        <dbReference type="EMBL" id="MAA12628.1"/>
    </source>
</evidence>
<reference evidence="2" key="1">
    <citation type="journal article" date="2017" name="Parasit. Vectors">
        <title>Sialotranscriptomics of Rhipicephalus zambeziensis reveals intricate expression profiles of secretory proteins and suggests tight temporal transcriptional regulation during blood-feeding.</title>
        <authorList>
            <person name="de Castro M.H."/>
            <person name="de Klerk D."/>
            <person name="Pienaar R."/>
            <person name="Rees D.J.G."/>
            <person name="Mans B.J."/>
        </authorList>
    </citation>
    <scope>NUCLEOTIDE SEQUENCE</scope>
    <source>
        <tissue evidence="2">Salivary glands</tissue>
    </source>
</reference>
<organism evidence="2">
    <name type="scientific">Rhipicephalus zambeziensis</name>
    <dbReference type="NCBI Taxonomy" id="60191"/>
    <lineage>
        <taxon>Eukaryota</taxon>
        <taxon>Metazoa</taxon>
        <taxon>Ecdysozoa</taxon>
        <taxon>Arthropoda</taxon>
        <taxon>Chelicerata</taxon>
        <taxon>Arachnida</taxon>
        <taxon>Acari</taxon>
        <taxon>Parasitiformes</taxon>
        <taxon>Ixodida</taxon>
        <taxon>Ixodoidea</taxon>
        <taxon>Ixodidae</taxon>
        <taxon>Rhipicephalinae</taxon>
        <taxon>Rhipicephalus</taxon>
        <taxon>Rhipicephalus</taxon>
    </lineage>
</organism>
<dbReference type="AlphaFoldDB" id="A0A224Y4Z9"/>
<dbReference type="EMBL" id="GFPF01001482">
    <property type="protein sequence ID" value="MAA12628.1"/>
    <property type="molecule type" value="Transcribed_RNA"/>
</dbReference>
<accession>A0A224Y4Z9</accession>
<protein>
    <submittedName>
        <fullName evidence="2">Uncharacterized protein</fullName>
    </submittedName>
</protein>
<feature type="compositionally biased region" description="Polar residues" evidence="1">
    <location>
        <begin position="25"/>
        <end position="38"/>
    </location>
</feature>
<sequence>MLLLLPRTSQRNLTERALNPMSGKSMLSSGFSPHNGSNAPFPALSLETPLPPSPRRLEGKRNFSADRTVNAWRAQDRMALIYANHKKLLLGDDRNAAHKGVWCTGKGEGEQKEEERSSEPTWCVGYLC</sequence>
<evidence type="ECO:0000256" key="1">
    <source>
        <dbReference type="SAM" id="MobiDB-lite"/>
    </source>
</evidence>